<keyword evidence="3" id="KW-1185">Reference proteome</keyword>
<proteinExistence type="predicted"/>
<comment type="caution">
    <text evidence="2">The sequence shown here is derived from an EMBL/GenBank/DDBJ whole genome shotgun (WGS) entry which is preliminary data.</text>
</comment>
<dbReference type="PANTHER" id="PTHR14859">
    <property type="entry name" value="CALCOFLUOR WHITE HYPERSENSITIVE PROTEIN PRECURSOR"/>
    <property type="match status" value="1"/>
</dbReference>
<reference evidence="3" key="1">
    <citation type="journal article" date="2019" name="Int. J. Syst. Evol. Microbiol.">
        <title>The Global Catalogue of Microorganisms (GCM) 10K type strain sequencing project: providing services to taxonomists for standard genome sequencing and annotation.</title>
        <authorList>
            <consortium name="The Broad Institute Genomics Platform"/>
            <consortium name="The Broad Institute Genome Sequencing Center for Infectious Disease"/>
            <person name="Wu L."/>
            <person name="Ma J."/>
        </authorList>
    </citation>
    <scope>NUCLEOTIDE SEQUENCE [LARGE SCALE GENOMIC DNA]</scope>
    <source>
        <strain evidence="3">NBRC 111368</strain>
    </source>
</reference>
<keyword evidence="2" id="KW-0255">Endonuclease</keyword>
<dbReference type="InterPro" id="IPR036691">
    <property type="entry name" value="Endo/exonu/phosph_ase_sf"/>
</dbReference>
<feature type="domain" description="Endonuclease/exonuclease/phosphatase" evidence="1">
    <location>
        <begin position="12"/>
        <end position="224"/>
    </location>
</feature>
<dbReference type="Proteomes" id="UP001596403">
    <property type="component" value="Unassembled WGS sequence"/>
</dbReference>
<sequence length="237" mass="26829">MDNALSPTIRVMTWNIHGGIGPDRRRDLRRVVDLVQSHQPHIIALQEIDSRRRTSSAPDAFDFLNKELGGNSHATRLIRAPDGDYGHAVISCWPMAAARYHDISYKRREPRVAIETVVDTPYGSLHVVAAHLGLSFRERRQQAEKLVQIVRKSNECSVLMGDLNDWIAGGAVRRILDRQFPGHSHMKTFPAYRPIFPLDRIYCRPKSILHRCQTDHAARLASDHLPVIADLILGNCP</sequence>
<keyword evidence="2" id="KW-0378">Hydrolase</keyword>
<keyword evidence="2" id="KW-0540">Nuclease</keyword>
<dbReference type="EMBL" id="JBHSWA010000003">
    <property type="protein sequence ID" value="MFC6643424.1"/>
    <property type="molecule type" value="Genomic_DNA"/>
</dbReference>
<protein>
    <submittedName>
        <fullName evidence="2">Endonuclease/exonuclease/phosphatase family protein</fullName>
    </submittedName>
</protein>
<dbReference type="SUPFAM" id="SSF56219">
    <property type="entry name" value="DNase I-like"/>
    <property type="match status" value="1"/>
</dbReference>
<accession>A0ABW1Z1Z9</accession>
<evidence type="ECO:0000313" key="3">
    <source>
        <dbReference type="Proteomes" id="UP001596403"/>
    </source>
</evidence>
<gene>
    <name evidence="2" type="ORF">ACFQAU_18640</name>
</gene>
<name>A0ABW1Z1Z9_9RHOB</name>
<dbReference type="Gene3D" id="3.60.10.10">
    <property type="entry name" value="Endonuclease/exonuclease/phosphatase"/>
    <property type="match status" value="1"/>
</dbReference>
<dbReference type="InterPro" id="IPR005135">
    <property type="entry name" value="Endo/exonuclease/phosphatase"/>
</dbReference>
<organism evidence="2 3">
    <name type="scientific">Sulfitobacter profundi</name>
    <dbReference type="NCBI Taxonomy" id="2679961"/>
    <lineage>
        <taxon>Bacteria</taxon>
        <taxon>Pseudomonadati</taxon>
        <taxon>Pseudomonadota</taxon>
        <taxon>Alphaproteobacteria</taxon>
        <taxon>Rhodobacterales</taxon>
        <taxon>Roseobacteraceae</taxon>
        <taxon>Sulfitobacter</taxon>
    </lineage>
</organism>
<dbReference type="InterPro" id="IPR051916">
    <property type="entry name" value="GPI-anchor_lipid_remodeler"/>
</dbReference>
<dbReference type="Pfam" id="PF03372">
    <property type="entry name" value="Exo_endo_phos"/>
    <property type="match status" value="1"/>
</dbReference>
<evidence type="ECO:0000313" key="2">
    <source>
        <dbReference type="EMBL" id="MFC6643424.1"/>
    </source>
</evidence>
<dbReference type="RefSeq" id="WP_132446467.1">
    <property type="nucleotide sequence ID" value="NZ_JBHSWA010000003.1"/>
</dbReference>
<dbReference type="PANTHER" id="PTHR14859:SF1">
    <property type="entry name" value="PGAP2-INTERACTING PROTEIN"/>
    <property type="match status" value="1"/>
</dbReference>
<dbReference type="GO" id="GO:0004519">
    <property type="term" value="F:endonuclease activity"/>
    <property type="evidence" value="ECO:0007669"/>
    <property type="project" value="UniProtKB-KW"/>
</dbReference>
<evidence type="ECO:0000259" key="1">
    <source>
        <dbReference type="Pfam" id="PF03372"/>
    </source>
</evidence>